<dbReference type="PRINTS" id="PR00455">
    <property type="entry name" value="HTHTETR"/>
</dbReference>
<accession>A0A7T0PFH5</accession>
<dbReference type="InterPro" id="IPR050109">
    <property type="entry name" value="HTH-type_TetR-like_transc_reg"/>
</dbReference>
<dbReference type="GO" id="GO:0003700">
    <property type="term" value="F:DNA-binding transcription factor activity"/>
    <property type="evidence" value="ECO:0007669"/>
    <property type="project" value="TreeGrafter"/>
</dbReference>
<organism evidence="6 7">
    <name type="scientific">Corynebacterium qintianiae</name>
    <dbReference type="NCBI Taxonomy" id="2709392"/>
    <lineage>
        <taxon>Bacteria</taxon>
        <taxon>Bacillati</taxon>
        <taxon>Actinomycetota</taxon>
        <taxon>Actinomycetes</taxon>
        <taxon>Mycobacteriales</taxon>
        <taxon>Corynebacteriaceae</taxon>
        <taxon>Corynebacterium</taxon>
    </lineage>
</organism>
<evidence type="ECO:0000256" key="4">
    <source>
        <dbReference type="PROSITE-ProRule" id="PRU00335"/>
    </source>
</evidence>
<dbReference type="SUPFAM" id="SSF48498">
    <property type="entry name" value="Tetracyclin repressor-like, C-terminal domain"/>
    <property type="match status" value="1"/>
</dbReference>
<sequence length="206" mass="22703">MARQRMTGSQRRDQLIGIGRAAFAERGFDGISVEEISSRADVSKPVLYEHFGGKEGLYLAVIEAEQNRLLTSIVTSIGEGRWRERIERGILALLTYVEDHTDGFVILVHGHMPGGEKSYSTLLNTLTAQVSYLLGEAFSHRGLEPELAELHAQAIVGAVSMTALWWLDQRSPDKYAVATHVANLCWNGLAGLEAQPKIIETEKGTK</sequence>
<evidence type="ECO:0000259" key="5">
    <source>
        <dbReference type="PROSITE" id="PS50977"/>
    </source>
</evidence>
<dbReference type="InterPro" id="IPR023772">
    <property type="entry name" value="DNA-bd_HTH_TetR-type_CS"/>
</dbReference>
<dbReference type="AlphaFoldDB" id="A0A7T0PFH5"/>
<keyword evidence="1" id="KW-0805">Transcription regulation</keyword>
<dbReference type="Pfam" id="PF21943">
    <property type="entry name" value="TetR_C_46"/>
    <property type="match status" value="1"/>
</dbReference>
<dbReference type="InterPro" id="IPR036271">
    <property type="entry name" value="Tet_transcr_reg_TetR-rel_C_sf"/>
</dbReference>
<keyword evidence="2 4" id="KW-0238">DNA-binding</keyword>
<evidence type="ECO:0000256" key="3">
    <source>
        <dbReference type="ARBA" id="ARBA00023163"/>
    </source>
</evidence>
<dbReference type="RefSeq" id="WP_165002017.1">
    <property type="nucleotide sequence ID" value="NZ_CP064955.1"/>
</dbReference>
<dbReference type="PROSITE" id="PS01081">
    <property type="entry name" value="HTH_TETR_1"/>
    <property type="match status" value="1"/>
</dbReference>
<keyword evidence="7" id="KW-1185">Reference proteome</keyword>
<dbReference type="EMBL" id="CP064955">
    <property type="protein sequence ID" value="QPK83880.1"/>
    <property type="molecule type" value="Genomic_DNA"/>
</dbReference>
<dbReference type="InterPro" id="IPR001647">
    <property type="entry name" value="HTH_TetR"/>
</dbReference>
<dbReference type="InterPro" id="IPR054129">
    <property type="entry name" value="DesT_TetR_C"/>
</dbReference>
<proteinExistence type="predicted"/>
<evidence type="ECO:0000313" key="7">
    <source>
        <dbReference type="Proteomes" id="UP000594586"/>
    </source>
</evidence>
<reference evidence="6 7" key="1">
    <citation type="submission" date="2020-11" db="EMBL/GenBank/DDBJ databases">
        <title>Corynebacterium sp. MC1420.</title>
        <authorList>
            <person name="Zhou J."/>
        </authorList>
    </citation>
    <scope>NUCLEOTIDE SEQUENCE [LARGE SCALE GENOMIC DNA]</scope>
    <source>
        <strain evidence="6 7">MC1420</strain>
    </source>
</reference>
<dbReference type="PROSITE" id="PS50977">
    <property type="entry name" value="HTH_TETR_2"/>
    <property type="match status" value="1"/>
</dbReference>
<feature type="domain" description="HTH tetR-type" evidence="5">
    <location>
        <begin position="9"/>
        <end position="69"/>
    </location>
</feature>
<dbReference type="PANTHER" id="PTHR30055">
    <property type="entry name" value="HTH-TYPE TRANSCRIPTIONAL REGULATOR RUTR"/>
    <property type="match status" value="1"/>
</dbReference>
<evidence type="ECO:0000256" key="2">
    <source>
        <dbReference type="ARBA" id="ARBA00023125"/>
    </source>
</evidence>
<evidence type="ECO:0000313" key="6">
    <source>
        <dbReference type="EMBL" id="QPK83880.1"/>
    </source>
</evidence>
<gene>
    <name evidence="6" type="ORF">G7Y29_03545</name>
</gene>
<dbReference type="PANTHER" id="PTHR30055:SF227">
    <property type="entry name" value="TRANSCRIPTIONAL REGULATORY PROTEIN (PROBABLY TETR-FAMILY)-RELATED"/>
    <property type="match status" value="1"/>
</dbReference>
<dbReference type="GO" id="GO:0000976">
    <property type="term" value="F:transcription cis-regulatory region binding"/>
    <property type="evidence" value="ECO:0007669"/>
    <property type="project" value="TreeGrafter"/>
</dbReference>
<dbReference type="Gene3D" id="1.10.357.10">
    <property type="entry name" value="Tetracycline Repressor, domain 2"/>
    <property type="match status" value="1"/>
</dbReference>
<dbReference type="KEGG" id="cqn:G7Y29_03545"/>
<dbReference type="SUPFAM" id="SSF46689">
    <property type="entry name" value="Homeodomain-like"/>
    <property type="match status" value="1"/>
</dbReference>
<dbReference type="Proteomes" id="UP000594586">
    <property type="component" value="Chromosome"/>
</dbReference>
<dbReference type="InterPro" id="IPR009057">
    <property type="entry name" value="Homeodomain-like_sf"/>
</dbReference>
<feature type="DNA-binding region" description="H-T-H motif" evidence="4">
    <location>
        <begin position="32"/>
        <end position="51"/>
    </location>
</feature>
<keyword evidence="3" id="KW-0804">Transcription</keyword>
<evidence type="ECO:0000256" key="1">
    <source>
        <dbReference type="ARBA" id="ARBA00023015"/>
    </source>
</evidence>
<dbReference type="Pfam" id="PF00440">
    <property type="entry name" value="TetR_N"/>
    <property type="match status" value="1"/>
</dbReference>
<name>A0A7T0PFH5_9CORY</name>
<protein>
    <submittedName>
        <fullName evidence="6">TetR/AcrR family transcriptional regulator</fullName>
    </submittedName>
</protein>